<organism evidence="3 4">
    <name type="scientific">Magnetospirillum aberrantis SpK</name>
    <dbReference type="NCBI Taxonomy" id="908842"/>
    <lineage>
        <taxon>Bacteria</taxon>
        <taxon>Pseudomonadati</taxon>
        <taxon>Pseudomonadota</taxon>
        <taxon>Alphaproteobacteria</taxon>
        <taxon>Rhodospirillales</taxon>
        <taxon>Rhodospirillaceae</taxon>
        <taxon>Magnetospirillum</taxon>
    </lineage>
</organism>
<dbReference type="InterPro" id="IPR005185">
    <property type="entry name" value="YccF"/>
</dbReference>
<comment type="subcellular location">
    <subcellularLocation>
        <location evidence="1">Cell inner membrane</location>
        <topology evidence="1">Multi-pass membrane protein</topology>
    </subcellularLocation>
</comment>
<sequence>MSLILNIIWVVFGGLVMALGWLLAAVIMAVTIIGLPWARACFNIALFALWPFGKEAVSRKVLTGKDDIGTGTLGLVGNVVWFLLAGIWLAIGHIMAAITCALTIIGIPLAVGHLKLANVALFPVGKTIVDKEMAEEARRRAARQELDTIQRP</sequence>
<gene>
    <name evidence="3" type="ORF">G4223_00090</name>
</gene>
<protein>
    <recommendedName>
        <fullName evidence="1">Inner membrane protein YccF</fullName>
    </recommendedName>
</protein>
<dbReference type="NCBIfam" id="NF008742">
    <property type="entry name" value="PRK11770.1-4"/>
    <property type="match status" value="1"/>
</dbReference>
<evidence type="ECO:0000256" key="1">
    <source>
        <dbReference type="PIRNR" id="PIRNR028777"/>
    </source>
</evidence>
<evidence type="ECO:0000313" key="4">
    <source>
        <dbReference type="Proteomes" id="UP000480684"/>
    </source>
</evidence>
<feature type="domain" description="Inner membrane component" evidence="2">
    <location>
        <begin position="76"/>
        <end position="126"/>
    </location>
</feature>
<dbReference type="AlphaFoldDB" id="A0A7C9UX11"/>
<feature type="domain" description="Inner membrane component" evidence="2">
    <location>
        <begin position="4"/>
        <end position="54"/>
    </location>
</feature>
<reference evidence="3 4" key="1">
    <citation type="submission" date="2020-02" db="EMBL/GenBank/DDBJ databases">
        <authorList>
            <person name="Dziuba M."/>
            <person name="Kuznetsov B."/>
            <person name="Mardanov A."/>
            <person name="Ravin N."/>
            <person name="Grouzdev D."/>
        </authorList>
    </citation>
    <scope>NUCLEOTIDE SEQUENCE [LARGE SCALE GENOMIC DNA]</scope>
    <source>
        <strain evidence="3 4">SpK</strain>
    </source>
</reference>
<feature type="transmembrane region" description="Helical" evidence="1">
    <location>
        <begin position="6"/>
        <end position="30"/>
    </location>
</feature>
<proteinExistence type="predicted"/>
<keyword evidence="1" id="KW-1003">Cell membrane</keyword>
<dbReference type="NCBIfam" id="NF008740">
    <property type="entry name" value="PRK11770.1-2"/>
    <property type="match status" value="1"/>
</dbReference>
<dbReference type="PANTHER" id="PTHR42903">
    <property type="entry name" value="INNER MEMBRANE PROTEIN YCCF"/>
    <property type="match status" value="1"/>
</dbReference>
<dbReference type="Pfam" id="PF03733">
    <property type="entry name" value="YccF"/>
    <property type="match status" value="2"/>
</dbReference>
<feature type="transmembrane region" description="Helical" evidence="1">
    <location>
        <begin position="37"/>
        <end position="53"/>
    </location>
</feature>
<keyword evidence="1" id="KW-0472">Membrane</keyword>
<dbReference type="PANTHER" id="PTHR42903:SF1">
    <property type="entry name" value="INNER MEMBRANE PROTEIN YCCF"/>
    <property type="match status" value="1"/>
</dbReference>
<dbReference type="NCBIfam" id="NF008741">
    <property type="entry name" value="PRK11770.1-3"/>
    <property type="match status" value="1"/>
</dbReference>
<dbReference type="InterPro" id="IPR052937">
    <property type="entry name" value="Inner_membrane_protein"/>
</dbReference>
<keyword evidence="4" id="KW-1185">Reference proteome</keyword>
<evidence type="ECO:0000259" key="2">
    <source>
        <dbReference type="Pfam" id="PF03733"/>
    </source>
</evidence>
<accession>A0A7C9UX11</accession>
<dbReference type="InterPro" id="IPR031308">
    <property type="entry name" value="UCP028777"/>
</dbReference>
<dbReference type="Proteomes" id="UP000480684">
    <property type="component" value="Unassembled WGS sequence"/>
</dbReference>
<dbReference type="PIRSF" id="PIRSF028777">
    <property type="entry name" value="UCP028777"/>
    <property type="match status" value="1"/>
</dbReference>
<dbReference type="EMBL" id="JAAIYP010000001">
    <property type="protein sequence ID" value="NFV78514.1"/>
    <property type="molecule type" value="Genomic_DNA"/>
</dbReference>
<dbReference type="RefSeq" id="WP_163673507.1">
    <property type="nucleotide sequence ID" value="NZ_JAAIYP010000001.1"/>
</dbReference>
<dbReference type="GO" id="GO:0005886">
    <property type="term" value="C:plasma membrane"/>
    <property type="evidence" value="ECO:0007669"/>
    <property type="project" value="UniProtKB-SubCell"/>
</dbReference>
<evidence type="ECO:0000313" key="3">
    <source>
        <dbReference type="EMBL" id="NFV78514.1"/>
    </source>
</evidence>
<comment type="caution">
    <text evidence="3">The sequence shown here is derived from an EMBL/GenBank/DDBJ whole genome shotgun (WGS) entry which is preliminary data.</text>
</comment>
<feature type="transmembrane region" description="Helical" evidence="1">
    <location>
        <begin position="79"/>
        <end position="105"/>
    </location>
</feature>
<keyword evidence="1" id="KW-0997">Cell inner membrane</keyword>
<keyword evidence="1" id="KW-1133">Transmembrane helix</keyword>
<name>A0A7C9UX11_9PROT</name>
<keyword evidence="1" id="KW-0812">Transmembrane</keyword>